<organism evidence="1 2">
    <name type="scientific">Flavobacterium agri</name>
    <dbReference type="NCBI Taxonomy" id="2743471"/>
    <lineage>
        <taxon>Bacteria</taxon>
        <taxon>Pseudomonadati</taxon>
        <taxon>Bacteroidota</taxon>
        <taxon>Flavobacteriia</taxon>
        <taxon>Flavobacteriales</taxon>
        <taxon>Flavobacteriaceae</taxon>
        <taxon>Flavobacterium</taxon>
    </lineage>
</organism>
<evidence type="ECO:0000313" key="2">
    <source>
        <dbReference type="Proteomes" id="UP000535020"/>
    </source>
</evidence>
<evidence type="ECO:0000313" key="1">
    <source>
        <dbReference type="EMBL" id="NYA71638.1"/>
    </source>
</evidence>
<name>A0A7Y8Y4C3_9FLAO</name>
<gene>
    <name evidence="1" type="ORF">HZF10_11945</name>
</gene>
<dbReference type="Proteomes" id="UP000535020">
    <property type="component" value="Unassembled WGS sequence"/>
</dbReference>
<reference evidence="1 2" key="1">
    <citation type="submission" date="2020-07" db="EMBL/GenBank/DDBJ databases">
        <authorList>
            <person name="Sun Q."/>
        </authorList>
    </citation>
    <scope>NUCLEOTIDE SEQUENCE [LARGE SCALE GENOMIC DNA]</scope>
    <source>
        <strain evidence="1 2">MAH-1</strain>
    </source>
</reference>
<accession>A0A7Y8Y4C3</accession>
<proteinExistence type="predicted"/>
<keyword evidence="2" id="KW-1185">Reference proteome</keyword>
<sequence>MRLQHKIKSYFKKFGFHLWKDLDIGNGFCFEVIDQESLLEIASRLRDMEESGSIEDKRFRMKQKTAVRFSSLDELLPWLSKILIADFAETSNESKANSWEFKYILKPHPTSAKSMCLVNALTSLKKENSHCVYTLVSIRKHDKEFYCWTF</sequence>
<protein>
    <submittedName>
        <fullName evidence="1">Uncharacterized protein</fullName>
    </submittedName>
</protein>
<dbReference type="RefSeq" id="WP_176006431.1">
    <property type="nucleotide sequence ID" value="NZ_JABWMI010000011.1"/>
</dbReference>
<comment type="caution">
    <text evidence="1">The sequence shown here is derived from an EMBL/GenBank/DDBJ whole genome shotgun (WGS) entry which is preliminary data.</text>
</comment>
<dbReference type="AlphaFoldDB" id="A0A7Y8Y4C3"/>
<dbReference type="EMBL" id="JACBJI010000004">
    <property type="protein sequence ID" value="NYA71638.1"/>
    <property type="molecule type" value="Genomic_DNA"/>
</dbReference>